<dbReference type="OrthoDB" id="4155441at2759"/>
<proteinExistence type="predicted"/>
<gene>
    <name evidence="2" type="ORF">CLCR_09135</name>
</gene>
<feature type="region of interest" description="Disordered" evidence="1">
    <location>
        <begin position="126"/>
        <end position="203"/>
    </location>
</feature>
<feature type="compositionally biased region" description="Acidic residues" evidence="1">
    <location>
        <begin position="185"/>
        <end position="194"/>
    </location>
</feature>
<reference evidence="3" key="1">
    <citation type="submission" date="2015-07" db="EMBL/GenBank/DDBJ databases">
        <authorList>
            <person name="Teixeira M.M."/>
            <person name="Souza R.C."/>
            <person name="Almeida L.G."/>
            <person name="Vicente V.A."/>
            <person name="de Hoog S."/>
            <person name="Bocca A.L."/>
            <person name="de Almeida S.R."/>
            <person name="Vasconcelos A.T."/>
            <person name="Felipe M.S."/>
        </authorList>
    </citation>
    <scope>NUCLEOTIDE SEQUENCE [LARGE SCALE GENOMIC DNA]</scope>
    <source>
        <strain evidence="3">KSF</strain>
    </source>
</reference>
<sequence>MAWRLVWTSQWKLHQESEHIEPTLHRMIGHISVYNQVAEYMQNHDVRESATSEMIFEVDAGQVEGIILGNDDDADDDDDDAAAPIVMHEYAQLLPRVSKDDPQPTRLAPVRSSSVVVTAVEIDVHEAEKDPFSSDESGTSSHGDGEDDNDGWSSDEETEFGSVSSVEDEEHEVDYHGAKLLSINSEDDQGDADMVELLKGEAT</sequence>
<dbReference type="EMBL" id="LGRB01000009">
    <property type="protein sequence ID" value="OCT51757.1"/>
    <property type="molecule type" value="Genomic_DNA"/>
</dbReference>
<dbReference type="Proteomes" id="UP000094526">
    <property type="component" value="Unassembled WGS sequence"/>
</dbReference>
<dbReference type="VEuPathDB" id="FungiDB:CLCR_09135"/>
<comment type="caution">
    <text evidence="2">The sequence shown here is derived from an EMBL/GenBank/DDBJ whole genome shotgun (WGS) entry which is preliminary data.</text>
</comment>
<dbReference type="AlphaFoldDB" id="A0A1C1CTD4"/>
<protein>
    <submittedName>
        <fullName evidence="2">Uncharacterized protein</fullName>
    </submittedName>
</protein>
<evidence type="ECO:0000313" key="2">
    <source>
        <dbReference type="EMBL" id="OCT51757.1"/>
    </source>
</evidence>
<evidence type="ECO:0000256" key="1">
    <source>
        <dbReference type="SAM" id="MobiDB-lite"/>
    </source>
</evidence>
<dbReference type="VEuPathDB" id="FungiDB:G647_06344"/>
<evidence type="ECO:0000313" key="3">
    <source>
        <dbReference type="Proteomes" id="UP000094526"/>
    </source>
</evidence>
<accession>A0A1C1CTD4</accession>
<name>A0A1C1CTD4_9EURO</name>
<feature type="compositionally biased region" description="Acidic residues" evidence="1">
    <location>
        <begin position="145"/>
        <end position="159"/>
    </location>
</feature>
<organism evidence="2 3">
    <name type="scientific">Cladophialophora carrionii</name>
    <dbReference type="NCBI Taxonomy" id="86049"/>
    <lineage>
        <taxon>Eukaryota</taxon>
        <taxon>Fungi</taxon>
        <taxon>Dikarya</taxon>
        <taxon>Ascomycota</taxon>
        <taxon>Pezizomycotina</taxon>
        <taxon>Eurotiomycetes</taxon>
        <taxon>Chaetothyriomycetidae</taxon>
        <taxon>Chaetothyriales</taxon>
        <taxon>Herpotrichiellaceae</taxon>
        <taxon>Cladophialophora</taxon>
    </lineage>
</organism>
<keyword evidence="3" id="KW-1185">Reference proteome</keyword>